<feature type="chain" id="PRO_5010350719" description="DUF5666 domain-containing protein" evidence="2">
    <location>
        <begin position="28"/>
        <end position="321"/>
    </location>
</feature>
<evidence type="ECO:0000313" key="4">
    <source>
        <dbReference type="Proteomes" id="UP000183315"/>
    </source>
</evidence>
<proteinExistence type="predicted"/>
<keyword evidence="4" id="KW-1185">Reference proteome</keyword>
<dbReference type="EMBL" id="FNZI01000004">
    <property type="protein sequence ID" value="SEJ48383.1"/>
    <property type="molecule type" value="Genomic_DNA"/>
</dbReference>
<feature type="region of interest" description="Disordered" evidence="1">
    <location>
        <begin position="294"/>
        <end position="321"/>
    </location>
</feature>
<dbReference type="STRING" id="1043493.SAMN05421637_1964"/>
<feature type="compositionally biased region" description="Acidic residues" evidence="1">
    <location>
        <begin position="311"/>
        <end position="321"/>
    </location>
</feature>
<dbReference type="PROSITE" id="PS51257">
    <property type="entry name" value="PROKAR_LIPOPROTEIN"/>
    <property type="match status" value="1"/>
</dbReference>
<sequence length="321" mass="31820">MNMTTNRKTFMAAMCGAMLLAGCSADAAETTESAVPDAGASAEAGGAVLGEVPQDGERGDMGGGGLTGEIAYVTDGTAQVQDGSSQTAVNYDAATDISIEVDIAFADLAVGECVVATLGDDDAATEITVSEAEEDGTCASDAGGFGERGDGDMPEGMERPDDGEMPTDMPTAMPDGDMPEGMELPDGMEAPEGMEMPEGGEGGFAFSTRVAGTLTAIDGDVLTIETTDGDETVTAAGDVTVTTMRSADADAIEVGLCMTAIGESDESGGYSATVISLFTAGDDGCESSMFAGRGMGGEGGMGGAPAGGETAVDEPALESEG</sequence>
<evidence type="ECO:0000313" key="3">
    <source>
        <dbReference type="EMBL" id="SEJ48383.1"/>
    </source>
</evidence>
<evidence type="ECO:0000256" key="2">
    <source>
        <dbReference type="SAM" id="SignalP"/>
    </source>
</evidence>
<organism evidence="3 4">
    <name type="scientific">Demequina mangrovi</name>
    <dbReference type="NCBI Taxonomy" id="1043493"/>
    <lineage>
        <taxon>Bacteria</taxon>
        <taxon>Bacillati</taxon>
        <taxon>Actinomycetota</taxon>
        <taxon>Actinomycetes</taxon>
        <taxon>Micrococcales</taxon>
        <taxon>Demequinaceae</taxon>
        <taxon>Demequina</taxon>
    </lineage>
</organism>
<reference evidence="4" key="1">
    <citation type="submission" date="2016-10" db="EMBL/GenBank/DDBJ databases">
        <authorList>
            <person name="Varghese N."/>
        </authorList>
    </citation>
    <scope>NUCLEOTIDE SEQUENCE [LARGE SCALE GENOMIC DNA]</scope>
    <source>
        <strain evidence="4">DSM 24868</strain>
    </source>
</reference>
<evidence type="ECO:0008006" key="5">
    <source>
        <dbReference type="Google" id="ProtNLM"/>
    </source>
</evidence>
<dbReference type="Proteomes" id="UP000183315">
    <property type="component" value="Unassembled WGS sequence"/>
</dbReference>
<dbReference type="AlphaFoldDB" id="A0A1H6Z4A0"/>
<evidence type="ECO:0000256" key="1">
    <source>
        <dbReference type="SAM" id="MobiDB-lite"/>
    </source>
</evidence>
<name>A0A1H6Z4A0_9MICO</name>
<protein>
    <recommendedName>
        <fullName evidence="5">DUF5666 domain-containing protein</fullName>
    </recommendedName>
</protein>
<dbReference type="eggNOG" id="ENOG50334YX">
    <property type="taxonomic scope" value="Bacteria"/>
</dbReference>
<keyword evidence="2" id="KW-0732">Signal</keyword>
<feature type="signal peptide" evidence="2">
    <location>
        <begin position="1"/>
        <end position="27"/>
    </location>
</feature>
<accession>A0A1H6Z4A0</accession>
<feature type="region of interest" description="Disordered" evidence="1">
    <location>
        <begin position="132"/>
        <end position="172"/>
    </location>
</feature>
<gene>
    <name evidence="3" type="ORF">SAMN05421637_1964</name>
</gene>
<feature type="compositionally biased region" description="Basic and acidic residues" evidence="1">
    <location>
        <begin position="147"/>
        <end position="162"/>
    </location>
</feature>
<feature type="compositionally biased region" description="Gly residues" evidence="1">
    <location>
        <begin position="294"/>
        <end position="306"/>
    </location>
</feature>